<sequence length="147" mass="15951">MQVALDCVPPLVSASNTTVGRLPACERGIPHHDDVGTPEREREGARACVCVCERGRQGGETEAERRKALRCFAWLLSCRPTVVSGPSRRLSAPPLTVKHIAMPFSRITCVWDCLCPDTAFSAVHPVRLSGCSVTQSLSVTFSRFLSA</sequence>
<name>A0A9P4UNU0_9PEZI</name>
<comment type="caution">
    <text evidence="1">The sequence shown here is derived from an EMBL/GenBank/DDBJ whole genome shotgun (WGS) entry which is preliminary data.</text>
</comment>
<keyword evidence="2" id="KW-1185">Reference proteome</keyword>
<dbReference type="EMBL" id="MU003794">
    <property type="protein sequence ID" value="KAF2721049.1"/>
    <property type="molecule type" value="Genomic_DNA"/>
</dbReference>
<dbReference type="AlphaFoldDB" id="A0A9P4UNU0"/>
<reference evidence="1" key="1">
    <citation type="journal article" date="2020" name="Stud. Mycol.">
        <title>101 Dothideomycetes genomes: a test case for predicting lifestyles and emergence of pathogens.</title>
        <authorList>
            <person name="Haridas S."/>
            <person name="Albert R."/>
            <person name="Binder M."/>
            <person name="Bloem J."/>
            <person name="Labutti K."/>
            <person name="Salamov A."/>
            <person name="Andreopoulos B."/>
            <person name="Baker S."/>
            <person name="Barry K."/>
            <person name="Bills G."/>
            <person name="Bluhm B."/>
            <person name="Cannon C."/>
            <person name="Castanera R."/>
            <person name="Culley D."/>
            <person name="Daum C."/>
            <person name="Ezra D."/>
            <person name="Gonzalez J."/>
            <person name="Henrissat B."/>
            <person name="Kuo A."/>
            <person name="Liang C."/>
            <person name="Lipzen A."/>
            <person name="Lutzoni F."/>
            <person name="Magnuson J."/>
            <person name="Mondo S."/>
            <person name="Nolan M."/>
            <person name="Ohm R."/>
            <person name="Pangilinan J."/>
            <person name="Park H.-J."/>
            <person name="Ramirez L."/>
            <person name="Alfaro M."/>
            <person name="Sun H."/>
            <person name="Tritt A."/>
            <person name="Yoshinaga Y."/>
            <person name="Zwiers L.-H."/>
            <person name="Turgeon B."/>
            <person name="Goodwin S."/>
            <person name="Spatafora J."/>
            <person name="Crous P."/>
            <person name="Grigoriev I."/>
        </authorList>
    </citation>
    <scope>NUCLEOTIDE SEQUENCE</scope>
    <source>
        <strain evidence="1">CBS 116435</strain>
    </source>
</reference>
<evidence type="ECO:0000313" key="2">
    <source>
        <dbReference type="Proteomes" id="UP000799441"/>
    </source>
</evidence>
<protein>
    <submittedName>
        <fullName evidence="1">Uncharacterized protein</fullName>
    </submittedName>
</protein>
<dbReference type="Proteomes" id="UP000799441">
    <property type="component" value="Unassembled WGS sequence"/>
</dbReference>
<accession>A0A9P4UNU0</accession>
<gene>
    <name evidence="1" type="ORF">K431DRAFT_84527</name>
</gene>
<organism evidence="1 2">
    <name type="scientific">Polychaeton citri CBS 116435</name>
    <dbReference type="NCBI Taxonomy" id="1314669"/>
    <lineage>
        <taxon>Eukaryota</taxon>
        <taxon>Fungi</taxon>
        <taxon>Dikarya</taxon>
        <taxon>Ascomycota</taxon>
        <taxon>Pezizomycotina</taxon>
        <taxon>Dothideomycetes</taxon>
        <taxon>Dothideomycetidae</taxon>
        <taxon>Capnodiales</taxon>
        <taxon>Capnodiaceae</taxon>
        <taxon>Polychaeton</taxon>
    </lineage>
</organism>
<proteinExistence type="predicted"/>
<evidence type="ECO:0000313" key="1">
    <source>
        <dbReference type="EMBL" id="KAF2721049.1"/>
    </source>
</evidence>